<dbReference type="KEGG" id="cpro:CPRO_22070"/>
<feature type="transmembrane region" description="Helical" evidence="2">
    <location>
        <begin position="12"/>
        <end position="32"/>
    </location>
</feature>
<dbReference type="InterPro" id="IPR003425">
    <property type="entry name" value="CCB3/YggT"/>
</dbReference>
<feature type="transmembrane region" description="Helical" evidence="2">
    <location>
        <begin position="72"/>
        <end position="92"/>
    </location>
</feature>
<reference evidence="4" key="4">
    <citation type="submission" date="2016-11" db="EMBL/GenBank/DDBJ databases">
        <authorList>
            <person name="Varghese N."/>
            <person name="Submissions S."/>
        </authorList>
    </citation>
    <scope>NUCLEOTIDE SEQUENCE</scope>
    <source>
        <strain evidence="4">DSM 1682</strain>
    </source>
</reference>
<dbReference type="OrthoDB" id="283553at2"/>
<comment type="similarity">
    <text evidence="1">Belongs to the YggT family.</text>
</comment>
<gene>
    <name evidence="3" type="ORF">CPRO_22070</name>
    <name evidence="4" type="ORF">SAMN02745151_01982</name>
</gene>
<accession>A0A0X8VDM4</accession>
<keyword evidence="2" id="KW-0812">Transmembrane</keyword>
<dbReference type="EMBL" id="CP014223">
    <property type="protein sequence ID" value="AMJ41787.1"/>
    <property type="molecule type" value="Genomic_DNA"/>
</dbReference>
<keyword evidence="2" id="KW-0472">Membrane</keyword>
<dbReference type="EMBL" id="FQUA01000008">
    <property type="protein sequence ID" value="SHE84593.1"/>
    <property type="molecule type" value="Genomic_DNA"/>
</dbReference>
<dbReference type="AlphaFoldDB" id="A0A0X8VDM4"/>
<evidence type="ECO:0000313" key="3">
    <source>
        <dbReference type="EMBL" id="AMJ41787.1"/>
    </source>
</evidence>
<dbReference type="Pfam" id="PF02325">
    <property type="entry name" value="CCB3_YggT"/>
    <property type="match status" value="1"/>
</dbReference>
<dbReference type="PANTHER" id="PTHR33219">
    <property type="entry name" value="YLMG HOMOLOG PROTEIN 2, CHLOROPLASTIC"/>
    <property type="match status" value="1"/>
</dbReference>
<evidence type="ECO:0000313" key="6">
    <source>
        <dbReference type="Proteomes" id="UP000184204"/>
    </source>
</evidence>
<dbReference type="Proteomes" id="UP000184204">
    <property type="component" value="Unassembled WGS sequence"/>
</dbReference>
<dbReference type="Proteomes" id="UP000068026">
    <property type="component" value="Chromosome"/>
</dbReference>
<reference evidence="6" key="3">
    <citation type="submission" date="2016-11" db="EMBL/GenBank/DDBJ databases">
        <authorList>
            <person name="Jaros S."/>
            <person name="Januszkiewicz K."/>
            <person name="Wedrychowicz H."/>
        </authorList>
    </citation>
    <scope>NUCLEOTIDE SEQUENCE [LARGE SCALE GENOMIC DNA]</scope>
    <source>
        <strain evidence="6">DSM 1682</strain>
    </source>
</reference>
<evidence type="ECO:0000256" key="2">
    <source>
        <dbReference type="SAM" id="Phobius"/>
    </source>
</evidence>
<evidence type="ECO:0000256" key="1">
    <source>
        <dbReference type="ARBA" id="ARBA00010894"/>
    </source>
</evidence>
<protein>
    <submittedName>
        <fullName evidence="3 4">YGGT family protein</fullName>
    </submittedName>
</protein>
<evidence type="ECO:0000313" key="5">
    <source>
        <dbReference type="Proteomes" id="UP000068026"/>
    </source>
</evidence>
<reference evidence="5" key="2">
    <citation type="submission" date="2016-01" db="EMBL/GenBank/DDBJ databases">
        <authorList>
            <person name="Poehlein A."/>
            <person name="Schlien K."/>
            <person name="Gottschalk G."/>
            <person name="Buckel W."/>
            <person name="Daniel R."/>
        </authorList>
    </citation>
    <scope>NUCLEOTIDE SEQUENCE [LARGE SCALE GENOMIC DNA]</scope>
    <source>
        <strain evidence="5">X2</strain>
    </source>
</reference>
<keyword evidence="2" id="KW-1133">Transmembrane helix</keyword>
<evidence type="ECO:0000313" key="4">
    <source>
        <dbReference type="EMBL" id="SHE84593.1"/>
    </source>
</evidence>
<reference evidence="3 5" key="1">
    <citation type="journal article" date="2016" name="Genome Announc.">
        <title>Complete Genome Sequence of the Amino Acid-Fermenting Clostridium propionicum X2 (DSM 1682).</title>
        <authorList>
            <person name="Poehlein A."/>
            <person name="Schlien K."/>
            <person name="Chowdhury N.P."/>
            <person name="Gottschalk G."/>
            <person name="Buckel W."/>
            <person name="Daniel R."/>
        </authorList>
    </citation>
    <scope>NUCLEOTIDE SEQUENCE [LARGE SCALE GENOMIC DNA]</scope>
    <source>
        <strain evidence="3 5">X2</strain>
    </source>
</reference>
<dbReference type="RefSeq" id="WP_082754336.1">
    <property type="nucleotide sequence ID" value="NZ_CP014223.1"/>
</dbReference>
<name>A0A0X8VDM4_ANAPI</name>
<proteinExistence type="inferred from homology"/>
<organism evidence="4 6">
    <name type="scientific">Anaerotignum propionicum DSM 1682</name>
    <dbReference type="NCBI Taxonomy" id="991789"/>
    <lineage>
        <taxon>Bacteria</taxon>
        <taxon>Bacillati</taxon>
        <taxon>Bacillota</taxon>
        <taxon>Clostridia</taxon>
        <taxon>Lachnospirales</taxon>
        <taxon>Anaerotignaceae</taxon>
        <taxon>Anaerotignum</taxon>
    </lineage>
</organism>
<sequence length="95" mass="10857">MENLQFLLMKAVDMFFYVMELLIFGRIILSWLPMGFHNPIGAFLYNMTEPILGPCRKMLDKSPLGGGMMLDFSPIIALILMMLVKQLILSLITML</sequence>
<dbReference type="PANTHER" id="PTHR33219:SF14">
    <property type="entry name" value="PROTEIN COFACTOR ASSEMBLY OF COMPLEX C SUBUNIT B CCB3, CHLOROPLASTIC-RELATED"/>
    <property type="match status" value="1"/>
</dbReference>
<dbReference type="GO" id="GO:0016020">
    <property type="term" value="C:membrane"/>
    <property type="evidence" value="ECO:0007669"/>
    <property type="project" value="InterPro"/>
</dbReference>
<keyword evidence="5" id="KW-1185">Reference proteome</keyword>